<comment type="caution">
    <text evidence="2">The sequence shown here is derived from an EMBL/GenBank/DDBJ whole genome shotgun (WGS) entry which is preliminary data.</text>
</comment>
<feature type="compositionally biased region" description="Basic and acidic residues" evidence="1">
    <location>
        <begin position="1"/>
        <end position="14"/>
    </location>
</feature>
<protein>
    <submittedName>
        <fullName evidence="2">Uncharacterized protein</fullName>
    </submittedName>
</protein>
<feature type="region of interest" description="Disordered" evidence="1">
    <location>
        <begin position="1"/>
        <end position="66"/>
    </location>
</feature>
<accession>A0A1F5KBV9</accession>
<dbReference type="EMBL" id="MFDE01000029">
    <property type="protein sequence ID" value="OGE38101.1"/>
    <property type="molecule type" value="Genomic_DNA"/>
</dbReference>
<evidence type="ECO:0000313" key="3">
    <source>
        <dbReference type="Proteomes" id="UP000176527"/>
    </source>
</evidence>
<proteinExistence type="predicted"/>
<reference evidence="2 3" key="1">
    <citation type="journal article" date="2016" name="Nat. Commun.">
        <title>Thousands of microbial genomes shed light on interconnected biogeochemical processes in an aquifer system.</title>
        <authorList>
            <person name="Anantharaman K."/>
            <person name="Brown C.T."/>
            <person name="Hug L.A."/>
            <person name="Sharon I."/>
            <person name="Castelle C.J."/>
            <person name="Probst A.J."/>
            <person name="Thomas B.C."/>
            <person name="Singh A."/>
            <person name="Wilkins M.J."/>
            <person name="Karaoz U."/>
            <person name="Brodie E.L."/>
            <person name="Williams K.H."/>
            <person name="Hubbard S.S."/>
            <person name="Banfield J.F."/>
        </authorList>
    </citation>
    <scope>NUCLEOTIDE SEQUENCE [LARGE SCALE GENOMIC DNA]</scope>
</reference>
<feature type="compositionally biased region" description="Low complexity" evidence="1">
    <location>
        <begin position="22"/>
        <end position="35"/>
    </location>
</feature>
<dbReference type="Proteomes" id="UP000176527">
    <property type="component" value="Unassembled WGS sequence"/>
</dbReference>
<evidence type="ECO:0000256" key="1">
    <source>
        <dbReference type="SAM" id="MobiDB-lite"/>
    </source>
</evidence>
<sequence>MDAERIFKETKENPILHPEVTPTPETPEISIPTSIRPTIVPQAPIPTPTRGSEATPILPTPTKIEK</sequence>
<gene>
    <name evidence="2" type="ORF">A3F00_04875</name>
</gene>
<name>A0A1F5KBV9_9BACT</name>
<dbReference type="AlphaFoldDB" id="A0A1F5KBV9"/>
<organism evidence="2 3">
    <name type="scientific">Candidatus Daviesbacteria bacterium RIFCSPHIGHO2_12_FULL_37_11</name>
    <dbReference type="NCBI Taxonomy" id="1797777"/>
    <lineage>
        <taxon>Bacteria</taxon>
        <taxon>Candidatus Daviesiibacteriota</taxon>
    </lineage>
</organism>
<evidence type="ECO:0000313" key="2">
    <source>
        <dbReference type="EMBL" id="OGE38101.1"/>
    </source>
</evidence>